<evidence type="ECO:0000313" key="2">
    <source>
        <dbReference type="EMBL" id="KAI5061436.1"/>
    </source>
</evidence>
<evidence type="ECO:0000313" key="3">
    <source>
        <dbReference type="Proteomes" id="UP000886520"/>
    </source>
</evidence>
<dbReference type="AlphaFoldDB" id="A0A9D4Z6E8"/>
<proteinExistence type="predicted"/>
<dbReference type="Proteomes" id="UP000886520">
    <property type="component" value="Chromosome 23"/>
</dbReference>
<accession>A0A9D4Z6E8</accession>
<gene>
    <name evidence="2" type="ORF">GOP47_0023941</name>
</gene>
<evidence type="ECO:0000256" key="1">
    <source>
        <dbReference type="SAM" id="MobiDB-lite"/>
    </source>
</evidence>
<sequence length="81" mass="8590">MQETRFPFETSLRGESMPGVGASKQGPQRDRTSHSSTMLEEQARWRGKVATVATAPMATSINIVLSASSIHDNSINNGGGG</sequence>
<protein>
    <submittedName>
        <fullName evidence="2">Uncharacterized protein</fullName>
    </submittedName>
</protein>
<name>A0A9D4Z6E8_ADICA</name>
<comment type="caution">
    <text evidence="2">The sequence shown here is derived from an EMBL/GenBank/DDBJ whole genome shotgun (WGS) entry which is preliminary data.</text>
</comment>
<feature type="region of interest" description="Disordered" evidence="1">
    <location>
        <begin position="1"/>
        <end position="44"/>
    </location>
</feature>
<dbReference type="EMBL" id="JABFUD020000023">
    <property type="protein sequence ID" value="KAI5061436.1"/>
    <property type="molecule type" value="Genomic_DNA"/>
</dbReference>
<organism evidence="2 3">
    <name type="scientific">Adiantum capillus-veneris</name>
    <name type="common">Maidenhair fern</name>
    <dbReference type="NCBI Taxonomy" id="13818"/>
    <lineage>
        <taxon>Eukaryota</taxon>
        <taxon>Viridiplantae</taxon>
        <taxon>Streptophyta</taxon>
        <taxon>Embryophyta</taxon>
        <taxon>Tracheophyta</taxon>
        <taxon>Polypodiopsida</taxon>
        <taxon>Polypodiidae</taxon>
        <taxon>Polypodiales</taxon>
        <taxon>Pteridineae</taxon>
        <taxon>Pteridaceae</taxon>
        <taxon>Vittarioideae</taxon>
        <taxon>Adiantum</taxon>
    </lineage>
</organism>
<keyword evidence="3" id="KW-1185">Reference proteome</keyword>
<reference evidence="2" key="1">
    <citation type="submission" date="2021-01" db="EMBL/GenBank/DDBJ databases">
        <title>Adiantum capillus-veneris genome.</title>
        <authorList>
            <person name="Fang Y."/>
            <person name="Liao Q."/>
        </authorList>
    </citation>
    <scope>NUCLEOTIDE SEQUENCE</scope>
    <source>
        <strain evidence="2">H3</strain>
        <tissue evidence="2">Leaf</tissue>
    </source>
</reference>